<dbReference type="GO" id="GO:0004996">
    <property type="term" value="F:thyroid-stimulating hormone receptor activity"/>
    <property type="evidence" value="ECO:0007669"/>
    <property type="project" value="InterPro"/>
</dbReference>
<keyword evidence="10 12" id="KW-0675">Receptor</keyword>
<evidence type="ECO:0000256" key="6">
    <source>
        <dbReference type="ARBA" id="ARBA00022737"/>
    </source>
</evidence>
<dbReference type="GO" id="GO:0009755">
    <property type="term" value="P:hormone-mediated signaling pathway"/>
    <property type="evidence" value="ECO:0007669"/>
    <property type="project" value="TreeGrafter"/>
</dbReference>
<dbReference type="FunFam" id="1.20.1070.10:FF:000181">
    <property type="entry name" value="Thyrotropin receptor"/>
    <property type="match status" value="1"/>
</dbReference>
<dbReference type="InterPro" id="IPR026906">
    <property type="entry name" value="LRR_5"/>
</dbReference>
<keyword evidence="4" id="KW-0433">Leucine-rich repeat</keyword>
<dbReference type="InterPro" id="IPR017452">
    <property type="entry name" value="GPCR_Rhodpsn_7TM"/>
</dbReference>
<keyword evidence="3 12" id="KW-1003">Cell membrane</keyword>
<evidence type="ECO:0000313" key="14">
    <source>
        <dbReference type="Ensembl" id="ENSAOCP00000042027.1"/>
    </source>
</evidence>
<evidence type="ECO:0000256" key="10">
    <source>
        <dbReference type="ARBA" id="ARBA00023170"/>
    </source>
</evidence>
<comment type="similarity">
    <text evidence="12">Belongs to the G-protein coupled receptor 1 family. FSH/LSH/TSH subfamily.</text>
</comment>
<evidence type="ECO:0000256" key="2">
    <source>
        <dbReference type="ARBA" id="ARBA00017324"/>
    </source>
</evidence>
<keyword evidence="8 12" id="KW-0297">G-protein coupled receptor</keyword>
<dbReference type="Pfam" id="PF13855">
    <property type="entry name" value="LRR_8"/>
    <property type="match status" value="1"/>
</dbReference>
<dbReference type="PRINTS" id="PR00373">
    <property type="entry name" value="GLYCHORMONER"/>
</dbReference>
<dbReference type="Gene3D" id="3.80.10.10">
    <property type="entry name" value="Ribonuclease Inhibitor"/>
    <property type="match status" value="1"/>
</dbReference>
<evidence type="ECO:0000259" key="13">
    <source>
        <dbReference type="PROSITE" id="PS50262"/>
    </source>
</evidence>
<dbReference type="GO" id="GO:0016323">
    <property type="term" value="C:basolateral plasma membrane"/>
    <property type="evidence" value="ECO:0007669"/>
    <property type="project" value="UniProtKB-SubCell"/>
</dbReference>
<feature type="transmembrane region" description="Helical" evidence="12">
    <location>
        <begin position="371"/>
        <end position="392"/>
    </location>
</feature>
<dbReference type="PANTHER" id="PTHR24372">
    <property type="entry name" value="GLYCOPROTEIN HORMONE RECEPTOR"/>
    <property type="match status" value="1"/>
</dbReference>
<feature type="signal peptide" evidence="12">
    <location>
        <begin position="1"/>
        <end position="30"/>
    </location>
</feature>
<keyword evidence="7 12" id="KW-1133">Transmembrane helix</keyword>
<evidence type="ECO:0000313" key="15">
    <source>
        <dbReference type="Proteomes" id="UP001501940"/>
    </source>
</evidence>
<dbReference type="PANTHER" id="PTHR24372:SF1">
    <property type="entry name" value="LUTROPIN-CHORIOGONADOTROPIC HORMONE RECEPTOR"/>
    <property type="match status" value="1"/>
</dbReference>
<dbReference type="InterPro" id="IPR002274">
    <property type="entry name" value="TSH_rcpt"/>
</dbReference>
<accession>A0AAQ5XMI8</accession>
<dbReference type="Pfam" id="PF00001">
    <property type="entry name" value="7tm_1"/>
    <property type="match status" value="1"/>
</dbReference>
<dbReference type="Gene3D" id="1.20.1070.10">
    <property type="entry name" value="Rhodopsin 7-helix transmembrane proteins"/>
    <property type="match status" value="1"/>
</dbReference>
<keyword evidence="11 12" id="KW-0807">Transducer</keyword>
<evidence type="ECO:0000256" key="5">
    <source>
        <dbReference type="ARBA" id="ARBA00022692"/>
    </source>
</evidence>
<dbReference type="GO" id="GO:0008528">
    <property type="term" value="F:G protein-coupled peptide receptor activity"/>
    <property type="evidence" value="ECO:0007669"/>
    <property type="project" value="TreeGrafter"/>
</dbReference>
<dbReference type="SUPFAM" id="SSF81321">
    <property type="entry name" value="Family A G protein-coupled receptor-like"/>
    <property type="match status" value="1"/>
</dbReference>
<dbReference type="PROSITE" id="PS00237">
    <property type="entry name" value="G_PROTEIN_RECEP_F1_1"/>
    <property type="match status" value="1"/>
</dbReference>
<name>A0AAQ5XMI8_AMPOC</name>
<dbReference type="Ensembl" id="ENSAOCT00000069601.1">
    <property type="protein sequence ID" value="ENSAOCP00000042027.1"/>
    <property type="gene ID" value="ENSAOCG00000005085.2"/>
</dbReference>
<feature type="transmembrane region" description="Helical" evidence="12">
    <location>
        <begin position="532"/>
        <end position="557"/>
    </location>
</feature>
<evidence type="ECO:0000256" key="9">
    <source>
        <dbReference type="ARBA" id="ARBA00023136"/>
    </source>
</evidence>
<dbReference type="InterPro" id="IPR002131">
    <property type="entry name" value="Gphrmn_rcpt_fam"/>
</dbReference>
<proteinExistence type="inferred from homology"/>
<keyword evidence="9 12" id="KW-0472">Membrane</keyword>
<dbReference type="GO" id="GO:0001541">
    <property type="term" value="P:ovarian follicle development"/>
    <property type="evidence" value="ECO:0007669"/>
    <property type="project" value="TreeGrafter"/>
</dbReference>
<keyword evidence="15" id="KW-1185">Reference proteome</keyword>
<keyword evidence="5 12" id="KW-0812">Transmembrane</keyword>
<evidence type="ECO:0000256" key="11">
    <source>
        <dbReference type="ARBA" id="ARBA00023224"/>
    </source>
</evidence>
<evidence type="ECO:0000256" key="3">
    <source>
        <dbReference type="ARBA" id="ARBA00022475"/>
    </source>
</evidence>
<evidence type="ECO:0000256" key="12">
    <source>
        <dbReference type="RuleBase" id="RU361222"/>
    </source>
</evidence>
<keyword evidence="12" id="KW-0732">Signal</keyword>
<dbReference type="PROSITE" id="PS50262">
    <property type="entry name" value="G_PROTEIN_RECEP_F1_2"/>
    <property type="match status" value="1"/>
</dbReference>
<dbReference type="PRINTS" id="PR00237">
    <property type="entry name" value="GPCRRHODOPSN"/>
</dbReference>
<feature type="chain" id="PRO_5043095951" description="Thyrotropin receptor" evidence="12">
    <location>
        <begin position="31"/>
        <end position="699"/>
    </location>
</feature>
<dbReference type="GeneTree" id="ENSGT00940000157364"/>
<comment type="subcellular location">
    <subcellularLocation>
        <location evidence="1">Basolateral cell membrane</location>
        <topology evidence="1">Multi-pass membrane protein</topology>
    </subcellularLocation>
    <subcellularLocation>
        <location evidence="12">Cell membrane</location>
        <topology evidence="12">Multi-pass membrane protein</topology>
    </subcellularLocation>
</comment>
<keyword evidence="6" id="KW-0677">Repeat</keyword>
<organism evidence="14 15">
    <name type="scientific">Amphiprion ocellaris</name>
    <name type="common">Clown anemonefish</name>
    <dbReference type="NCBI Taxonomy" id="80972"/>
    <lineage>
        <taxon>Eukaryota</taxon>
        <taxon>Metazoa</taxon>
        <taxon>Chordata</taxon>
        <taxon>Craniata</taxon>
        <taxon>Vertebrata</taxon>
        <taxon>Euteleostomi</taxon>
        <taxon>Actinopterygii</taxon>
        <taxon>Neopterygii</taxon>
        <taxon>Teleostei</taxon>
        <taxon>Neoteleostei</taxon>
        <taxon>Acanthomorphata</taxon>
        <taxon>Ovalentaria</taxon>
        <taxon>Pomacentridae</taxon>
        <taxon>Amphiprion</taxon>
    </lineage>
</organism>
<protein>
    <recommendedName>
        <fullName evidence="2 12">Thyrotropin receptor</fullName>
    </recommendedName>
</protein>
<feature type="transmembrane region" description="Helical" evidence="12">
    <location>
        <begin position="489"/>
        <end position="512"/>
    </location>
</feature>
<dbReference type="InterPro" id="IPR032675">
    <property type="entry name" value="LRR_dom_sf"/>
</dbReference>
<feature type="transmembrane region" description="Helical" evidence="12">
    <location>
        <begin position="446"/>
        <end position="468"/>
    </location>
</feature>
<dbReference type="GO" id="GO:0007200">
    <property type="term" value="P:phospholipase C-activating G protein-coupled receptor signaling pathway"/>
    <property type="evidence" value="ECO:0007669"/>
    <property type="project" value="TreeGrafter"/>
</dbReference>
<dbReference type="InterPro" id="IPR000276">
    <property type="entry name" value="GPCR_Rhodpsn"/>
</dbReference>
<dbReference type="Pfam" id="PF13306">
    <property type="entry name" value="LRR_5"/>
    <property type="match status" value="1"/>
</dbReference>
<sequence length="699" mass="78508">MSGPVSHMAPRAVWLLVLLSGVLDVRPCWAYDCPTICHCTADTFQCSRDTQLASRTAQTTVVQRLRLIHLPLKVVPTHAFKELINITRIEISQSEYITRIQRHAFLSLRSLAEISVRNFNSLRVIEKGAFTDLPELSISNTGMVHFPDFTTISSMAPTIILEIEDNMMIDIIPANSFQGITEEYVDMNLARNGFKEIKSHAFNGTKLKTLILRHNRYLSHIEDDAFEGATGPSSLDVSSTALSSLPPKGLRQVTSLNASSTFALKSLPPLESLAELLVAELTYPSHCCAFHTWRRKQRESALKNFTKFCDLRETEIEPTTDGTNLQYPDINFQYPDLEFDCLNNPFVKCTPKPDAFNPCEDLLGFPFLRCLTWMITVFAVIGNLAVLGILLISHHKLTISKFLICNLAFADLCMGLYLMLIAFMDFHSQQEYYNHATDWQTGPGCGIAGFLTVFASELSVYTLTVISLERWHTITNAMHVNKRLRMHHVTAMMGAGWGFSLLVSLLPLVGVSSYSKVSICLPMDIDTLGSQVYVVSLLVLNVAAFLVVCYCYICIYLSVHNPEHSTRHGDTKIAKRMAVLIFTDFLCMAPISFFAISAALRMPLITVSHSKILLILFYPINSLCNPFLYTIFTRAFRKDVCLLLSRCGCCHARADFYRSQTLASHLTSTQKMPSRKPHSLSFYAYHIKMKGCFLNKGTA</sequence>
<dbReference type="GO" id="GO:0004964">
    <property type="term" value="F:luteinizing hormone receptor activity"/>
    <property type="evidence" value="ECO:0007669"/>
    <property type="project" value="TreeGrafter"/>
</dbReference>
<evidence type="ECO:0000256" key="4">
    <source>
        <dbReference type="ARBA" id="ARBA00022614"/>
    </source>
</evidence>
<evidence type="ECO:0000256" key="7">
    <source>
        <dbReference type="ARBA" id="ARBA00022989"/>
    </source>
</evidence>
<dbReference type="GO" id="GO:0008584">
    <property type="term" value="P:male gonad development"/>
    <property type="evidence" value="ECO:0007669"/>
    <property type="project" value="TreeGrafter"/>
</dbReference>
<evidence type="ECO:0000256" key="1">
    <source>
        <dbReference type="ARBA" id="ARBA00004554"/>
    </source>
</evidence>
<comment type="function">
    <text evidence="12">Receptor for the thyroid-stimulating hormone (TSH) or thyrotropin. Also acts as a receptor for the heterodimeric glycoprotein hormone (GPHA2:GPHB5) or thyrostimulin. The activity of this receptor is mediated by G proteins which activate adenylate cyclase. Plays a central role in controlling thyroid cell metabolism.</text>
</comment>
<reference evidence="14" key="3">
    <citation type="submission" date="2025-09" db="UniProtKB">
        <authorList>
            <consortium name="Ensembl"/>
        </authorList>
    </citation>
    <scope>IDENTIFICATION</scope>
</reference>
<reference evidence="14" key="2">
    <citation type="submission" date="2025-08" db="UniProtKB">
        <authorList>
            <consortium name="Ensembl"/>
        </authorList>
    </citation>
    <scope>IDENTIFICATION</scope>
</reference>
<reference evidence="14 15" key="1">
    <citation type="submission" date="2022-01" db="EMBL/GenBank/DDBJ databases">
        <title>A chromosome-scale genome assembly of the false clownfish, Amphiprion ocellaris.</title>
        <authorList>
            <person name="Ryu T."/>
        </authorList>
    </citation>
    <scope>NUCLEOTIDE SEQUENCE [LARGE SCALE GENOMIC DNA]</scope>
</reference>
<evidence type="ECO:0000256" key="8">
    <source>
        <dbReference type="ARBA" id="ARBA00023040"/>
    </source>
</evidence>
<dbReference type="InterPro" id="IPR001611">
    <property type="entry name" value="Leu-rich_rpt"/>
</dbReference>
<dbReference type="GO" id="GO:0022602">
    <property type="term" value="P:ovulation cycle process"/>
    <property type="evidence" value="ECO:0007669"/>
    <property type="project" value="TreeGrafter"/>
</dbReference>
<gene>
    <name evidence="12" type="primary">TSHR</name>
</gene>
<feature type="domain" description="G-protein coupled receptors family 1 profile" evidence="13">
    <location>
        <begin position="382"/>
        <end position="629"/>
    </location>
</feature>
<dbReference type="GO" id="GO:0007189">
    <property type="term" value="P:adenylate cyclase-activating G protein-coupled receptor signaling pathway"/>
    <property type="evidence" value="ECO:0007669"/>
    <property type="project" value="TreeGrafter"/>
</dbReference>
<dbReference type="CDD" id="cd15136">
    <property type="entry name" value="7tmA_Glyco_hormone_R"/>
    <property type="match status" value="1"/>
</dbReference>
<dbReference type="SUPFAM" id="SSF52058">
    <property type="entry name" value="L domain-like"/>
    <property type="match status" value="1"/>
</dbReference>
<feature type="transmembrane region" description="Helical" evidence="12">
    <location>
        <begin position="612"/>
        <end position="632"/>
    </location>
</feature>
<feature type="transmembrane region" description="Helical" evidence="12">
    <location>
        <begin position="578"/>
        <end position="600"/>
    </location>
</feature>
<dbReference type="AlphaFoldDB" id="A0AAQ5XMI8"/>
<dbReference type="Proteomes" id="UP001501940">
    <property type="component" value="Chromosome 16"/>
</dbReference>
<dbReference type="PRINTS" id="PR01145">
    <property type="entry name" value="TSHRECEPTOR"/>
</dbReference>
<feature type="transmembrane region" description="Helical" evidence="12">
    <location>
        <begin position="404"/>
        <end position="426"/>
    </location>
</feature>